<dbReference type="EMBL" id="BGZK01000466">
    <property type="protein sequence ID" value="GBP45207.1"/>
    <property type="molecule type" value="Genomic_DNA"/>
</dbReference>
<protein>
    <submittedName>
        <fullName evidence="1">Uncharacterized protein</fullName>
    </submittedName>
</protein>
<organism evidence="1 2">
    <name type="scientific">Eumeta variegata</name>
    <name type="common">Bagworm moth</name>
    <name type="synonym">Eumeta japonica</name>
    <dbReference type="NCBI Taxonomy" id="151549"/>
    <lineage>
        <taxon>Eukaryota</taxon>
        <taxon>Metazoa</taxon>
        <taxon>Ecdysozoa</taxon>
        <taxon>Arthropoda</taxon>
        <taxon>Hexapoda</taxon>
        <taxon>Insecta</taxon>
        <taxon>Pterygota</taxon>
        <taxon>Neoptera</taxon>
        <taxon>Endopterygota</taxon>
        <taxon>Lepidoptera</taxon>
        <taxon>Glossata</taxon>
        <taxon>Ditrysia</taxon>
        <taxon>Tineoidea</taxon>
        <taxon>Psychidae</taxon>
        <taxon>Oiketicinae</taxon>
        <taxon>Eumeta</taxon>
    </lineage>
</organism>
<keyword evidence="2" id="KW-1185">Reference proteome</keyword>
<sequence>MIVLYIDKGMIYSRAAGARAKDNFMSQYIYLGRSTAGRAPRPPRAGADTQILSFTTCGRSPRPRDETGEVVYRFEGIIFKSKLLVSFFFKGLCNFDEKCRTQRLNSSR</sequence>
<accession>A0A4C1W557</accession>
<evidence type="ECO:0000313" key="1">
    <source>
        <dbReference type="EMBL" id="GBP45207.1"/>
    </source>
</evidence>
<proteinExistence type="predicted"/>
<name>A0A4C1W557_EUMVA</name>
<reference evidence="1 2" key="1">
    <citation type="journal article" date="2019" name="Commun. Biol.">
        <title>The bagworm genome reveals a unique fibroin gene that provides high tensile strength.</title>
        <authorList>
            <person name="Kono N."/>
            <person name="Nakamura H."/>
            <person name="Ohtoshi R."/>
            <person name="Tomita M."/>
            <person name="Numata K."/>
            <person name="Arakawa K."/>
        </authorList>
    </citation>
    <scope>NUCLEOTIDE SEQUENCE [LARGE SCALE GENOMIC DNA]</scope>
</reference>
<dbReference type="Proteomes" id="UP000299102">
    <property type="component" value="Unassembled WGS sequence"/>
</dbReference>
<comment type="caution">
    <text evidence="1">The sequence shown here is derived from an EMBL/GenBank/DDBJ whole genome shotgun (WGS) entry which is preliminary data.</text>
</comment>
<dbReference type="AlphaFoldDB" id="A0A4C1W557"/>
<evidence type="ECO:0000313" key="2">
    <source>
        <dbReference type="Proteomes" id="UP000299102"/>
    </source>
</evidence>
<gene>
    <name evidence="1" type="ORF">EVAR_25913_1</name>
</gene>